<dbReference type="CDD" id="cd03786">
    <property type="entry name" value="GTB_UDP-GlcNAc_2-Epimerase"/>
    <property type="match status" value="1"/>
</dbReference>
<name>A0A371B6I7_9BRAD</name>
<keyword evidence="1 3" id="KW-0413">Isomerase</keyword>
<dbReference type="PANTHER" id="PTHR43174:SF1">
    <property type="entry name" value="UDP-N-ACETYLGLUCOSAMINE 2-EPIMERASE"/>
    <property type="match status" value="1"/>
</dbReference>
<accession>A0A371B6I7</accession>
<gene>
    <name evidence="3" type="ORF">DXH78_00130</name>
</gene>
<evidence type="ECO:0000259" key="2">
    <source>
        <dbReference type="Pfam" id="PF02350"/>
    </source>
</evidence>
<dbReference type="InterPro" id="IPR003331">
    <property type="entry name" value="UDP_GlcNAc_Epimerase_2_dom"/>
</dbReference>
<dbReference type="OrthoDB" id="9803238at2"/>
<proteinExistence type="inferred from homology"/>
<keyword evidence="4" id="KW-1185">Reference proteome</keyword>
<evidence type="ECO:0000313" key="3">
    <source>
        <dbReference type="EMBL" id="RDV03132.1"/>
    </source>
</evidence>
<dbReference type="RefSeq" id="WP_115515160.1">
    <property type="nucleotide sequence ID" value="NZ_QRGO01000001.1"/>
</dbReference>
<dbReference type="EMBL" id="QRGO01000001">
    <property type="protein sequence ID" value="RDV03132.1"/>
    <property type="molecule type" value="Genomic_DNA"/>
</dbReference>
<dbReference type="Gene3D" id="3.40.50.2000">
    <property type="entry name" value="Glycogen Phosphorylase B"/>
    <property type="match status" value="2"/>
</dbReference>
<comment type="similarity">
    <text evidence="1">Belongs to the UDP-N-acetylglucosamine 2-epimerase family.</text>
</comment>
<dbReference type="GO" id="GO:0008761">
    <property type="term" value="F:UDP-N-acetylglucosamine 2-epimerase activity"/>
    <property type="evidence" value="ECO:0007669"/>
    <property type="project" value="UniProtKB-EC"/>
</dbReference>
<sequence length="371" mass="39628">MTKKQTIHLIGAARPNFMKIAPLYHELKRRSWCDPVLVHTGQHYDQGMSDVFFRDFGLPAPDLALGIGGGTHGEQLGKVVMAYEKALTDAPPALVTVVGDVNATAACTLAAKKLNLPVAHVEAGLRSRDRTMPEEINRLVTDSICDLHLTPSQDADENLLAEGVPASCIHFVGNIMIDSLVAMQPAIKAQPHPFPQLDGRRYGVATFHRPANVDDGAMLKVLVEGLTALAARLPLILPLHPRTRARLQAAGLLAGLEATAGMTLCEPLGYTDFMRCVFGAALVVTDSGGVQEETTYLGIPCFTARTSTERPITVTLGTNRLIAVADIAGLPVDAAHGAQAKPLPLWDGKTAVRVADLFEMYLSAGAPLRQG</sequence>
<reference evidence="4" key="1">
    <citation type="submission" date="2018-08" db="EMBL/GenBank/DDBJ databases">
        <authorList>
            <person name="Kim S.-J."/>
            <person name="Jung G.-Y."/>
        </authorList>
    </citation>
    <scope>NUCLEOTIDE SEQUENCE [LARGE SCALE GENOMIC DNA]</scope>
    <source>
        <strain evidence="4">GY_H</strain>
    </source>
</reference>
<evidence type="ECO:0000256" key="1">
    <source>
        <dbReference type="RuleBase" id="RU003513"/>
    </source>
</evidence>
<organism evidence="3 4">
    <name type="scientific">Undibacter mobilis</name>
    <dbReference type="NCBI Taxonomy" id="2292256"/>
    <lineage>
        <taxon>Bacteria</taxon>
        <taxon>Pseudomonadati</taxon>
        <taxon>Pseudomonadota</taxon>
        <taxon>Alphaproteobacteria</taxon>
        <taxon>Hyphomicrobiales</taxon>
        <taxon>Nitrobacteraceae</taxon>
        <taxon>Undibacter</taxon>
    </lineage>
</organism>
<dbReference type="PANTHER" id="PTHR43174">
    <property type="entry name" value="UDP-N-ACETYLGLUCOSAMINE 2-EPIMERASE"/>
    <property type="match status" value="1"/>
</dbReference>
<dbReference type="Pfam" id="PF02350">
    <property type="entry name" value="Epimerase_2"/>
    <property type="match status" value="1"/>
</dbReference>
<evidence type="ECO:0000313" key="4">
    <source>
        <dbReference type="Proteomes" id="UP000263993"/>
    </source>
</evidence>
<dbReference type="InterPro" id="IPR029767">
    <property type="entry name" value="WecB-like"/>
</dbReference>
<dbReference type="AlphaFoldDB" id="A0A371B6I7"/>
<dbReference type="SUPFAM" id="SSF53756">
    <property type="entry name" value="UDP-Glycosyltransferase/glycogen phosphorylase"/>
    <property type="match status" value="1"/>
</dbReference>
<dbReference type="Proteomes" id="UP000263993">
    <property type="component" value="Unassembled WGS sequence"/>
</dbReference>
<comment type="caution">
    <text evidence="3">The sequence shown here is derived from an EMBL/GenBank/DDBJ whole genome shotgun (WGS) entry which is preliminary data.</text>
</comment>
<dbReference type="NCBIfam" id="TIGR00236">
    <property type="entry name" value="wecB"/>
    <property type="match status" value="1"/>
</dbReference>
<feature type="domain" description="UDP-N-acetylglucosamine 2-epimerase" evidence="2">
    <location>
        <begin position="25"/>
        <end position="357"/>
    </location>
</feature>
<protein>
    <submittedName>
        <fullName evidence="3">UDP-N-acetylglucosamine 2-epimerase (Non-hydrolyzing)</fullName>
        <ecNumber evidence="3">5.1.3.14</ecNumber>
    </submittedName>
</protein>
<dbReference type="EC" id="5.1.3.14" evidence="3"/>